<sequence>MPPKASAPKSAAAKAAAQKSGDEQSAVLRSIGLSAGEEVRFRRADRGRWQLGRISCVERDGSITVHDAHGAARSLRPDRLEVKRPGKRRKLTWQVVTGVAVTLEQLTLF</sequence>
<feature type="compositionally biased region" description="Low complexity" evidence="1">
    <location>
        <begin position="1"/>
        <end position="19"/>
    </location>
</feature>
<organism evidence="2">
    <name type="scientific">freshwater metagenome</name>
    <dbReference type="NCBI Taxonomy" id="449393"/>
    <lineage>
        <taxon>unclassified sequences</taxon>
        <taxon>metagenomes</taxon>
        <taxon>ecological metagenomes</taxon>
    </lineage>
</organism>
<reference evidence="2" key="1">
    <citation type="submission" date="2020-05" db="EMBL/GenBank/DDBJ databases">
        <authorList>
            <person name="Chiriac C."/>
            <person name="Salcher M."/>
            <person name="Ghai R."/>
            <person name="Kavagutti S V."/>
        </authorList>
    </citation>
    <scope>NUCLEOTIDE SEQUENCE</scope>
</reference>
<dbReference type="EMBL" id="CAEZSL010000158">
    <property type="protein sequence ID" value="CAB4550672.1"/>
    <property type="molecule type" value="Genomic_DNA"/>
</dbReference>
<name>A0A6J6CGP4_9ZZZZ</name>
<dbReference type="AlphaFoldDB" id="A0A6J6CGP4"/>
<dbReference type="EMBL" id="CAEZUK010000198">
    <property type="protein sequence ID" value="CAB4606989.1"/>
    <property type="molecule type" value="Genomic_DNA"/>
</dbReference>
<feature type="region of interest" description="Disordered" evidence="1">
    <location>
        <begin position="1"/>
        <end position="22"/>
    </location>
</feature>
<gene>
    <name evidence="2" type="ORF">UFOPK1421_01260</name>
    <name evidence="3" type="ORF">UFOPK1820_01116</name>
</gene>
<evidence type="ECO:0000313" key="2">
    <source>
        <dbReference type="EMBL" id="CAB4550672.1"/>
    </source>
</evidence>
<protein>
    <submittedName>
        <fullName evidence="2">Unannotated protein</fullName>
    </submittedName>
</protein>
<proteinExistence type="predicted"/>
<evidence type="ECO:0000313" key="3">
    <source>
        <dbReference type="EMBL" id="CAB4606989.1"/>
    </source>
</evidence>
<accession>A0A6J6CGP4</accession>
<evidence type="ECO:0000256" key="1">
    <source>
        <dbReference type="SAM" id="MobiDB-lite"/>
    </source>
</evidence>